<dbReference type="Proteomes" id="UP000475249">
    <property type="component" value="Unassembled WGS sequence"/>
</dbReference>
<keyword evidence="9" id="KW-1185">Reference proteome</keyword>
<dbReference type="PANTHER" id="PTHR10742:SF410">
    <property type="entry name" value="LYSINE-SPECIFIC HISTONE DEMETHYLASE 2"/>
    <property type="match status" value="1"/>
</dbReference>
<dbReference type="SUPFAM" id="SSF51905">
    <property type="entry name" value="FAD/NAD(P)-binding domain"/>
    <property type="match status" value="1"/>
</dbReference>
<evidence type="ECO:0000313" key="9">
    <source>
        <dbReference type="Proteomes" id="UP000475249"/>
    </source>
</evidence>
<sequence>MEMTREEFIKMCGIMGLSLPLQASFSTDGKSKPNNNFRTDFSGKVIIIGAGAGGLATAYFLGQYGIDFEILEASETYGGRMKTVNDFADFPIPLGAEWLHTNPKVFKKIVNNSSVPVDVETVGYDRTKDTVGVWENGRLEVSKLVDSDRKFVNSGWLDFFEKYIIPSVSDKISYKTIVRSVDYSGDQVILNTSAGDYQADKVVISVPLKVLQDGDIKFQPELPSDKSEAITKAVIWDGFKAFMEFSEKFYHTTTSFVINPETEGQKLYYDASYGQDTEKNILGLFVVGKPAQDYISLSGDALREFMLNELDEIYDSKASSSYLKHIVQNWNEEPFIKAAYLTDHENWRRVRTLGKSVADKVYFAGGPYTDGEDWVAVHAAAQSAKTAADEIVK</sequence>
<comment type="catalytic activity">
    <reaction evidence="6">
        <text>L-tryptophan + O2 = indole-3-acetamide + CO2 + H2O</text>
        <dbReference type="Rhea" id="RHEA:16165"/>
        <dbReference type="ChEBI" id="CHEBI:15377"/>
        <dbReference type="ChEBI" id="CHEBI:15379"/>
        <dbReference type="ChEBI" id="CHEBI:16031"/>
        <dbReference type="ChEBI" id="CHEBI:16526"/>
        <dbReference type="ChEBI" id="CHEBI:57912"/>
        <dbReference type="EC" id="1.13.12.3"/>
    </reaction>
</comment>
<dbReference type="GO" id="GO:0050361">
    <property type="term" value="F:tryptophan 2-monooxygenase activity"/>
    <property type="evidence" value="ECO:0007669"/>
    <property type="project" value="UniProtKB-EC"/>
</dbReference>
<comment type="similarity">
    <text evidence="2">Belongs to the tryptophan 2-monooxygenase family.</text>
</comment>
<comment type="caution">
    <text evidence="8">The sequence shown here is derived from an EMBL/GenBank/DDBJ whole genome shotgun (WGS) entry which is preliminary data.</text>
</comment>
<dbReference type="Gene3D" id="3.50.50.60">
    <property type="entry name" value="FAD/NAD(P)-binding domain"/>
    <property type="match status" value="2"/>
</dbReference>
<dbReference type="Pfam" id="PF13450">
    <property type="entry name" value="NAD_binding_8"/>
    <property type="match status" value="1"/>
</dbReference>
<dbReference type="InterPro" id="IPR002937">
    <property type="entry name" value="Amino_oxidase"/>
</dbReference>
<evidence type="ECO:0000313" key="8">
    <source>
        <dbReference type="EMBL" id="NAS11955.1"/>
    </source>
</evidence>
<dbReference type="EC" id="1.13.12.3" evidence="3"/>
<protein>
    <recommendedName>
        <fullName evidence="4">Tryptophan 2-monooxygenase</fullName>
        <ecNumber evidence="3">1.13.12.3</ecNumber>
    </recommendedName>
</protein>
<organism evidence="8 9">
    <name type="scientific">Poritiphilus flavus</name>
    <dbReference type="NCBI Taxonomy" id="2697053"/>
    <lineage>
        <taxon>Bacteria</taxon>
        <taxon>Pseudomonadati</taxon>
        <taxon>Bacteroidota</taxon>
        <taxon>Flavobacteriia</taxon>
        <taxon>Flavobacteriales</taxon>
        <taxon>Flavobacteriaceae</taxon>
        <taxon>Poritiphilus</taxon>
    </lineage>
</organism>
<evidence type="ECO:0000259" key="7">
    <source>
        <dbReference type="Pfam" id="PF01593"/>
    </source>
</evidence>
<accession>A0A6L9EB19</accession>
<dbReference type="PANTHER" id="PTHR10742">
    <property type="entry name" value="FLAVIN MONOAMINE OXIDASE"/>
    <property type="match status" value="1"/>
</dbReference>
<evidence type="ECO:0000256" key="3">
    <source>
        <dbReference type="ARBA" id="ARBA00012535"/>
    </source>
</evidence>
<dbReference type="Pfam" id="PF01593">
    <property type="entry name" value="Amino_oxidase"/>
    <property type="match status" value="1"/>
</dbReference>
<evidence type="ECO:0000256" key="4">
    <source>
        <dbReference type="ARBA" id="ARBA00017871"/>
    </source>
</evidence>
<feature type="domain" description="Amine oxidase" evidence="7">
    <location>
        <begin position="170"/>
        <end position="391"/>
    </location>
</feature>
<gene>
    <name evidence="8" type="ORF">GTQ38_08085</name>
</gene>
<evidence type="ECO:0000256" key="1">
    <source>
        <dbReference type="ARBA" id="ARBA00004814"/>
    </source>
</evidence>
<comment type="pathway">
    <text evidence="1">Plant hormone metabolism; auxin biosynthesis.</text>
</comment>
<evidence type="ECO:0000256" key="2">
    <source>
        <dbReference type="ARBA" id="ARBA00005833"/>
    </source>
</evidence>
<dbReference type="InterPro" id="IPR050281">
    <property type="entry name" value="Flavin_monoamine_oxidase"/>
</dbReference>
<reference evidence="8 9" key="1">
    <citation type="submission" date="2020-01" db="EMBL/GenBank/DDBJ databases">
        <title>Bacteria diversity of Porities sp.</title>
        <authorList>
            <person name="Wang G."/>
        </authorList>
    </citation>
    <scope>NUCLEOTIDE SEQUENCE [LARGE SCALE GENOMIC DNA]</scope>
    <source>
        <strain evidence="8 9">R33</strain>
    </source>
</reference>
<dbReference type="AlphaFoldDB" id="A0A6L9EB19"/>
<evidence type="ECO:0000256" key="5">
    <source>
        <dbReference type="ARBA" id="ARBA00023070"/>
    </source>
</evidence>
<proteinExistence type="inferred from homology"/>
<evidence type="ECO:0000256" key="6">
    <source>
        <dbReference type="ARBA" id="ARBA00047321"/>
    </source>
</evidence>
<dbReference type="RefSeq" id="WP_161434989.1">
    <property type="nucleotide sequence ID" value="NZ_WXYO01000003.1"/>
</dbReference>
<name>A0A6L9EB19_9FLAO</name>
<keyword evidence="5" id="KW-0073">Auxin biosynthesis</keyword>
<dbReference type="InterPro" id="IPR036188">
    <property type="entry name" value="FAD/NAD-bd_sf"/>
</dbReference>
<dbReference type="SUPFAM" id="SSF54373">
    <property type="entry name" value="FAD-linked reductases, C-terminal domain"/>
    <property type="match status" value="1"/>
</dbReference>
<dbReference type="EMBL" id="WXYO01000003">
    <property type="protein sequence ID" value="NAS11955.1"/>
    <property type="molecule type" value="Genomic_DNA"/>
</dbReference>
<dbReference type="Gene3D" id="3.90.660.10">
    <property type="match status" value="1"/>
</dbReference>
<dbReference type="GO" id="GO:0009851">
    <property type="term" value="P:auxin biosynthetic process"/>
    <property type="evidence" value="ECO:0007669"/>
    <property type="project" value="UniProtKB-KW"/>
</dbReference>